<dbReference type="InterPro" id="IPR026702">
    <property type="entry name" value="CCDC83"/>
</dbReference>
<dbReference type="EMBL" id="VWYV01000480">
    <property type="protein sequence ID" value="NXE10182.1"/>
    <property type="molecule type" value="Genomic_DNA"/>
</dbReference>
<protein>
    <submittedName>
        <fullName evidence="2">CCD83 protein</fullName>
    </submittedName>
</protein>
<reference evidence="2 3" key="1">
    <citation type="submission" date="2019-09" db="EMBL/GenBank/DDBJ databases">
        <title>Bird 10,000 Genomes (B10K) Project - Family phase.</title>
        <authorList>
            <person name="Zhang G."/>
        </authorList>
    </citation>
    <scope>NUCLEOTIDE SEQUENCE [LARGE SCALE GENOMIC DNA]</scope>
    <source>
        <strain evidence="2">B10K-CU-031-23</strain>
    </source>
</reference>
<evidence type="ECO:0000313" key="2">
    <source>
        <dbReference type="EMBL" id="NXE10182.1"/>
    </source>
</evidence>
<gene>
    <name evidence="2" type="primary">Ccdc83_1</name>
    <name evidence="2" type="ORF">LOPRUF_R01255</name>
</gene>
<feature type="non-terminal residue" evidence="2">
    <location>
        <position position="131"/>
    </location>
</feature>
<sequence>TRHCSSLYKAKTDGDESLRSATGPCQEKKAFPEIQSEAGNEKPQDSDGKLWEKSFTPTPDRFLYEDEEDFQEYSELGPLETTLMCVVGRAMPIHEVEETPAWSRAEGGVIGKRGGHATAQVIKALPEEEVG</sequence>
<dbReference type="Proteomes" id="UP000533896">
    <property type="component" value="Unassembled WGS sequence"/>
</dbReference>
<feature type="compositionally biased region" description="Basic and acidic residues" evidence="1">
    <location>
        <begin position="39"/>
        <end position="52"/>
    </location>
</feature>
<evidence type="ECO:0000313" key="3">
    <source>
        <dbReference type="Proteomes" id="UP000533896"/>
    </source>
</evidence>
<dbReference type="OrthoDB" id="10005859at2759"/>
<evidence type="ECO:0000256" key="1">
    <source>
        <dbReference type="SAM" id="MobiDB-lite"/>
    </source>
</evidence>
<accession>A0A7K8K1F0</accession>
<dbReference type="PANTHER" id="PTHR21468">
    <property type="entry name" value="HSD9"/>
    <property type="match status" value="1"/>
</dbReference>
<feature type="non-terminal residue" evidence="2">
    <location>
        <position position="1"/>
    </location>
</feature>
<dbReference type="AlphaFoldDB" id="A0A7K8K1F0"/>
<proteinExistence type="predicted"/>
<feature type="region of interest" description="Disordered" evidence="1">
    <location>
        <begin position="1"/>
        <end position="55"/>
    </location>
</feature>
<comment type="caution">
    <text evidence="2">The sequence shown here is derived from an EMBL/GenBank/DDBJ whole genome shotgun (WGS) entry which is preliminary data.</text>
</comment>
<name>A0A7K8K1F0_9AVES</name>
<dbReference type="PANTHER" id="PTHR21468:SF1">
    <property type="entry name" value="COILED-COIL DOMAIN-CONTAINING PROTEIN 83"/>
    <property type="match status" value="1"/>
</dbReference>
<organism evidence="2 3">
    <name type="scientific">Lophotis ruficrista</name>
    <dbReference type="NCBI Taxonomy" id="172689"/>
    <lineage>
        <taxon>Eukaryota</taxon>
        <taxon>Metazoa</taxon>
        <taxon>Chordata</taxon>
        <taxon>Craniata</taxon>
        <taxon>Vertebrata</taxon>
        <taxon>Euteleostomi</taxon>
        <taxon>Archelosauria</taxon>
        <taxon>Archosauria</taxon>
        <taxon>Dinosauria</taxon>
        <taxon>Saurischia</taxon>
        <taxon>Theropoda</taxon>
        <taxon>Coelurosauria</taxon>
        <taxon>Aves</taxon>
        <taxon>Neognathae</taxon>
        <taxon>Neoaves</taxon>
        <taxon>Otidimorphae</taxon>
        <taxon>Otidiformes</taxon>
        <taxon>Otididae</taxon>
        <taxon>Lophotis</taxon>
    </lineage>
</organism>
<keyword evidence="3" id="KW-1185">Reference proteome</keyword>